<accession>A0A2A6C3Y4</accession>
<proteinExistence type="predicted"/>
<dbReference type="EnsemblMetazoa" id="PPA02234.1">
    <property type="protein sequence ID" value="PPA02234.1"/>
    <property type="gene ID" value="WBGene00091788"/>
</dbReference>
<reference evidence="2" key="1">
    <citation type="journal article" date="2008" name="Nat. Genet.">
        <title>The Pristionchus pacificus genome provides a unique perspective on nematode lifestyle and parasitism.</title>
        <authorList>
            <person name="Dieterich C."/>
            <person name="Clifton S.W."/>
            <person name="Schuster L.N."/>
            <person name="Chinwalla A."/>
            <person name="Delehaunty K."/>
            <person name="Dinkelacker I."/>
            <person name="Fulton L."/>
            <person name="Fulton R."/>
            <person name="Godfrey J."/>
            <person name="Minx P."/>
            <person name="Mitreva M."/>
            <person name="Roeseler W."/>
            <person name="Tian H."/>
            <person name="Witte H."/>
            <person name="Yang S.P."/>
            <person name="Wilson R.K."/>
            <person name="Sommer R.J."/>
        </authorList>
    </citation>
    <scope>NUCLEOTIDE SEQUENCE [LARGE SCALE GENOMIC DNA]</scope>
    <source>
        <strain evidence="2">PS312</strain>
    </source>
</reference>
<dbReference type="SUPFAM" id="SSF52540">
    <property type="entry name" value="P-loop containing nucleoside triphosphate hydrolases"/>
    <property type="match status" value="1"/>
</dbReference>
<accession>A0A8R1U494</accession>
<dbReference type="Proteomes" id="UP000005239">
    <property type="component" value="Unassembled WGS sequence"/>
</dbReference>
<organism evidence="1 2">
    <name type="scientific">Pristionchus pacificus</name>
    <name type="common">Parasitic nematode worm</name>
    <dbReference type="NCBI Taxonomy" id="54126"/>
    <lineage>
        <taxon>Eukaryota</taxon>
        <taxon>Metazoa</taxon>
        <taxon>Ecdysozoa</taxon>
        <taxon>Nematoda</taxon>
        <taxon>Chromadorea</taxon>
        <taxon>Rhabditida</taxon>
        <taxon>Rhabditina</taxon>
        <taxon>Diplogasteromorpha</taxon>
        <taxon>Diplogasteroidea</taxon>
        <taxon>Neodiplogasteridae</taxon>
        <taxon>Pristionchus</taxon>
    </lineage>
</organism>
<dbReference type="OrthoDB" id="2325716at2759"/>
<dbReference type="InterPro" id="IPR051191">
    <property type="entry name" value="DCAF12"/>
</dbReference>
<gene>
    <name evidence="1" type="primary">WBGene00091788</name>
</gene>
<dbReference type="AlphaFoldDB" id="A0A2A6C3Y4"/>
<dbReference type="GO" id="GO:0080008">
    <property type="term" value="C:Cul4-RING E3 ubiquitin ligase complex"/>
    <property type="evidence" value="ECO:0000318"/>
    <property type="project" value="GO_Central"/>
</dbReference>
<sequence length="679" mass="77322">MGCGRSREEGFQAENCDRMWRAMNGDEPAIGEKIRHESWAVLRLIVVSTYKDFKNERKIIHDIVNSEIGEMAKKRKIIIIIEDFNSESKSSAEDPETLYLTAHLMDESKNRKRVFYLHLLGECSGYIVGDEFVDNDFLHRYSIERGISINEATAIMLENYHSNALFLRRDPSFLEQIPFHEVKFVEDEVGRTRANYFAGQVEKIAPEQCVRYSCKAEGVNNRHQKHVQFTEMDAFKSAVKRFIMIRMENCFEFIGDSDLRDRSEEIVHDYYANRDCPADLLPEIEKVKVLTDNTEIIILLGDGGSGKTSLLVGLSQYKCAHVSCSSFKTKEEMCKRIQIECGRAHIPHSSEYRHSLQSYVGPKIIVLVDDADELTRDELISTLVPSPYLSWVIAVRKNVSKWIQKSYSSVVVHSMPSLDPLEAKVIVSQYLDFHTALTEGMAIPERYSRAAEAIFPPASDEKEEEVFWSAAKCKVVASLARNGASLKRMAALSKHAVTSLLETELLLMETDVMGHLLIGTLCFLTVCPLGMREIELRTLMGTEKRILPTSIKRRHATLNFDYCTDSYGSKSMISALRWRFVVSRLSHLLITIDPISSHLQIPSFARKTVAKRYFTSTTTVEHFQKRIGKMVGAGHSFVIDRSTLRDISGRKMDDSYLTRPKSASTRVSAFENDAFSEKY</sequence>
<evidence type="ECO:0000313" key="1">
    <source>
        <dbReference type="EnsemblMetazoa" id="PPA02234.1"/>
    </source>
</evidence>
<name>A0A2A6C3Y4_PRIPA</name>
<protein>
    <submittedName>
        <fullName evidence="1">Uncharacterized protein</fullName>
    </submittedName>
</protein>
<keyword evidence="2" id="KW-1185">Reference proteome</keyword>
<dbReference type="InterPro" id="IPR027417">
    <property type="entry name" value="P-loop_NTPase"/>
</dbReference>
<dbReference type="PANTHER" id="PTHR19860:SF42">
    <property type="entry name" value="RING-TYPE DOMAIN-CONTAINING PROTEIN"/>
    <property type="match status" value="1"/>
</dbReference>
<evidence type="ECO:0000313" key="2">
    <source>
        <dbReference type="Proteomes" id="UP000005239"/>
    </source>
</evidence>
<dbReference type="PANTHER" id="PTHR19860">
    <property type="entry name" value="DDB1- AND CUL4-ASSOCIATED FACTOR 12-RELATED"/>
    <property type="match status" value="1"/>
</dbReference>
<reference evidence="1" key="2">
    <citation type="submission" date="2022-06" db="UniProtKB">
        <authorList>
            <consortium name="EnsemblMetazoa"/>
        </authorList>
    </citation>
    <scope>IDENTIFICATION</scope>
    <source>
        <strain evidence="1">PS312</strain>
    </source>
</reference>